<evidence type="ECO:0000256" key="3">
    <source>
        <dbReference type="ARBA" id="ARBA00023125"/>
    </source>
</evidence>
<keyword evidence="3" id="KW-0238">DNA-binding</keyword>
<name>A0A164Y5R8_DAUCS</name>
<keyword evidence="9" id="KW-1185">Reference proteome</keyword>
<dbReference type="PANTHER" id="PTHR31920">
    <property type="entry name" value="B3 DOMAIN-CONTAINING"/>
    <property type="match status" value="1"/>
</dbReference>
<evidence type="ECO:0000313" key="9">
    <source>
        <dbReference type="Proteomes" id="UP000077755"/>
    </source>
</evidence>
<accession>A0A164Y5R8</accession>
<gene>
    <name evidence="7" type="ORF">DCAR_017269</name>
    <name evidence="8" type="ORF">DCAR_0519752</name>
</gene>
<dbReference type="EMBL" id="LNRQ01000005">
    <property type="protein sequence ID" value="KZM94024.1"/>
    <property type="molecule type" value="Genomic_DNA"/>
</dbReference>
<organism evidence="7">
    <name type="scientific">Daucus carota subsp. sativus</name>
    <name type="common">Carrot</name>
    <dbReference type="NCBI Taxonomy" id="79200"/>
    <lineage>
        <taxon>Eukaryota</taxon>
        <taxon>Viridiplantae</taxon>
        <taxon>Streptophyta</taxon>
        <taxon>Embryophyta</taxon>
        <taxon>Tracheophyta</taxon>
        <taxon>Spermatophyta</taxon>
        <taxon>Magnoliopsida</taxon>
        <taxon>eudicotyledons</taxon>
        <taxon>Gunneridae</taxon>
        <taxon>Pentapetalae</taxon>
        <taxon>asterids</taxon>
        <taxon>campanulids</taxon>
        <taxon>Apiales</taxon>
        <taxon>Apiaceae</taxon>
        <taxon>Apioideae</taxon>
        <taxon>Scandiceae</taxon>
        <taxon>Daucinae</taxon>
        <taxon>Daucus</taxon>
        <taxon>Daucus sect. Daucus</taxon>
    </lineage>
</organism>
<evidence type="ECO:0000313" key="8">
    <source>
        <dbReference type="EMBL" id="WOH00393.1"/>
    </source>
</evidence>
<dbReference type="Gramene" id="KZM94024">
    <property type="protein sequence ID" value="KZM94024"/>
    <property type="gene ID" value="DCAR_017269"/>
</dbReference>
<reference evidence="8" key="2">
    <citation type="submission" date="2022-03" db="EMBL/GenBank/DDBJ databases">
        <title>Draft title - Genomic analysis of global carrot germplasm unveils the trajectory of domestication and the origin of high carotenoid orange carrot.</title>
        <authorList>
            <person name="Iorizzo M."/>
            <person name="Ellison S."/>
            <person name="Senalik D."/>
            <person name="Macko-Podgorni A."/>
            <person name="Grzebelus D."/>
            <person name="Bostan H."/>
            <person name="Rolling W."/>
            <person name="Curaba J."/>
            <person name="Simon P."/>
        </authorList>
    </citation>
    <scope>NUCLEOTIDE SEQUENCE</scope>
    <source>
        <tissue evidence="8">Leaf</tissue>
    </source>
</reference>
<protein>
    <recommendedName>
        <fullName evidence="6">TF-B3 domain-containing protein</fullName>
    </recommendedName>
</protein>
<reference evidence="7" key="1">
    <citation type="journal article" date="2016" name="Nat. Genet.">
        <title>A high-quality carrot genome assembly provides new insights into carotenoid accumulation and asterid genome evolution.</title>
        <authorList>
            <person name="Iorizzo M."/>
            <person name="Ellison S."/>
            <person name="Senalik D."/>
            <person name="Zeng P."/>
            <person name="Satapoomin P."/>
            <person name="Huang J."/>
            <person name="Bowman M."/>
            <person name="Iovene M."/>
            <person name="Sanseverino W."/>
            <person name="Cavagnaro P."/>
            <person name="Yildiz M."/>
            <person name="Macko-Podgorni A."/>
            <person name="Moranska E."/>
            <person name="Grzebelus E."/>
            <person name="Grzebelus D."/>
            <person name="Ashrafi H."/>
            <person name="Zheng Z."/>
            <person name="Cheng S."/>
            <person name="Spooner D."/>
            <person name="Van Deynze A."/>
            <person name="Simon P."/>
        </authorList>
    </citation>
    <scope>NUCLEOTIDE SEQUENCE [LARGE SCALE GENOMIC DNA]</scope>
    <source>
        <tissue evidence="7">Leaf</tissue>
    </source>
</reference>
<dbReference type="InterPro" id="IPR015300">
    <property type="entry name" value="DNA-bd_pseudobarrel_sf"/>
</dbReference>
<evidence type="ECO:0000259" key="6">
    <source>
        <dbReference type="PROSITE" id="PS50863"/>
    </source>
</evidence>
<dbReference type="PANTHER" id="PTHR31920:SF132">
    <property type="entry name" value="TF-B3 DOMAIN-CONTAINING PROTEIN"/>
    <property type="match status" value="1"/>
</dbReference>
<comment type="subcellular location">
    <subcellularLocation>
        <location evidence="1">Nucleus</location>
    </subcellularLocation>
</comment>
<dbReference type="GO" id="GO:0005634">
    <property type="term" value="C:nucleus"/>
    <property type="evidence" value="ECO:0007669"/>
    <property type="project" value="UniProtKB-SubCell"/>
</dbReference>
<evidence type="ECO:0000313" key="7">
    <source>
        <dbReference type="EMBL" id="KZM94024.1"/>
    </source>
</evidence>
<dbReference type="PROSITE" id="PS50863">
    <property type="entry name" value="B3"/>
    <property type="match status" value="1"/>
</dbReference>
<dbReference type="GO" id="GO:0003677">
    <property type="term" value="F:DNA binding"/>
    <property type="evidence" value="ECO:0007669"/>
    <property type="project" value="UniProtKB-KW"/>
</dbReference>
<keyword evidence="4" id="KW-0804">Transcription</keyword>
<dbReference type="InterPro" id="IPR050655">
    <property type="entry name" value="Plant_B3_domain"/>
</dbReference>
<keyword evidence="5" id="KW-0539">Nucleus</keyword>
<dbReference type="CDD" id="cd10017">
    <property type="entry name" value="B3_DNA"/>
    <property type="match status" value="1"/>
</dbReference>
<dbReference type="AlphaFoldDB" id="A0A164Y5R8"/>
<dbReference type="SUPFAM" id="SSF101936">
    <property type="entry name" value="DNA-binding pseudobarrel domain"/>
    <property type="match status" value="1"/>
</dbReference>
<evidence type="ECO:0000256" key="4">
    <source>
        <dbReference type="ARBA" id="ARBA00023163"/>
    </source>
</evidence>
<dbReference type="EMBL" id="CP093347">
    <property type="protein sequence ID" value="WOH00393.1"/>
    <property type="molecule type" value="Genomic_DNA"/>
</dbReference>
<evidence type="ECO:0000256" key="2">
    <source>
        <dbReference type="ARBA" id="ARBA00023015"/>
    </source>
</evidence>
<evidence type="ECO:0000256" key="1">
    <source>
        <dbReference type="ARBA" id="ARBA00004123"/>
    </source>
</evidence>
<evidence type="ECO:0000256" key="5">
    <source>
        <dbReference type="ARBA" id="ARBA00023242"/>
    </source>
</evidence>
<dbReference type="InterPro" id="IPR003340">
    <property type="entry name" value="B3_DNA-bd"/>
</dbReference>
<keyword evidence="2" id="KW-0805">Transcription regulation</keyword>
<sequence>MGHRLQPHFSLKFRNGYELLVVLNAEHSTVCGLSTLYDDFELRGGEMLVFEFDGVSGFIVHVIGNDNSEIEYPNLVHHMQRKQPRVVSLRNDGLKFVNFVKEENPICDELVPPVSFKRACGLILGYQNFGFSNEKQIQGGYANKIYVFDDNFVEVLFAGTPLSPGLNLHNPSVGGRIEITVQPFHMYQYAYGVDIPSEYGGVTIFWCQKDYVYIYTAKNAWKLQVKKRRGNSNRTALKDGWLEFRDDMGLSVGDVLVLEYAKYCSHHFVVHVIKNGGDN</sequence>
<dbReference type="Proteomes" id="UP000077755">
    <property type="component" value="Chromosome 5"/>
</dbReference>
<proteinExistence type="predicted"/>
<dbReference type="Gene3D" id="2.40.330.10">
    <property type="entry name" value="DNA-binding pseudobarrel domain"/>
    <property type="match status" value="1"/>
</dbReference>
<feature type="domain" description="TF-B3" evidence="6">
    <location>
        <begin position="221"/>
        <end position="276"/>
    </location>
</feature>
<dbReference type="Pfam" id="PF02362">
    <property type="entry name" value="B3"/>
    <property type="match status" value="1"/>
</dbReference>